<evidence type="ECO:0008006" key="2">
    <source>
        <dbReference type="Google" id="ProtNLM"/>
    </source>
</evidence>
<accession>A0A6J4SRY4</accession>
<name>A0A6J4SRY4_9ACTN</name>
<organism evidence="1">
    <name type="scientific">uncultured Solirubrobacterales bacterium</name>
    <dbReference type="NCBI Taxonomy" id="768556"/>
    <lineage>
        <taxon>Bacteria</taxon>
        <taxon>Bacillati</taxon>
        <taxon>Actinomycetota</taxon>
        <taxon>Thermoleophilia</taxon>
        <taxon>Solirubrobacterales</taxon>
        <taxon>environmental samples</taxon>
    </lineage>
</organism>
<dbReference type="EMBL" id="CADCVV010000110">
    <property type="protein sequence ID" value="CAA9503667.1"/>
    <property type="molecule type" value="Genomic_DNA"/>
</dbReference>
<evidence type="ECO:0000313" key="1">
    <source>
        <dbReference type="EMBL" id="CAA9503667.1"/>
    </source>
</evidence>
<sequence>MRTSKFTGEQIAMALRQHEAGTTVGALGDAAGPPACSCLLLPALAPTPPREYTMYIRRMYAPEG</sequence>
<gene>
    <name evidence="1" type="ORF">AVDCRST_MAG17-1538</name>
</gene>
<reference evidence="1" key="1">
    <citation type="submission" date="2020-02" db="EMBL/GenBank/DDBJ databases">
        <authorList>
            <person name="Meier V. D."/>
        </authorList>
    </citation>
    <scope>NUCLEOTIDE SEQUENCE</scope>
    <source>
        <strain evidence="1">AVDCRST_MAG17</strain>
    </source>
</reference>
<proteinExistence type="predicted"/>
<dbReference type="AlphaFoldDB" id="A0A6J4SRY4"/>
<protein>
    <recommendedName>
        <fullName evidence="2">Transposase</fullName>
    </recommendedName>
</protein>